<protein>
    <submittedName>
        <fullName evidence="2">Uncharacterized protein</fullName>
    </submittedName>
</protein>
<organism evidence="2 3">
    <name type="scientific">Triticum urartu</name>
    <name type="common">Red wild einkorn</name>
    <name type="synonym">Crithodium urartu</name>
    <dbReference type="NCBI Taxonomy" id="4572"/>
    <lineage>
        <taxon>Eukaryota</taxon>
        <taxon>Viridiplantae</taxon>
        <taxon>Streptophyta</taxon>
        <taxon>Embryophyta</taxon>
        <taxon>Tracheophyta</taxon>
        <taxon>Spermatophyta</taxon>
        <taxon>Magnoliopsida</taxon>
        <taxon>Liliopsida</taxon>
        <taxon>Poales</taxon>
        <taxon>Poaceae</taxon>
        <taxon>BOP clade</taxon>
        <taxon>Pooideae</taxon>
        <taxon>Triticodae</taxon>
        <taxon>Triticeae</taxon>
        <taxon>Triticinae</taxon>
        <taxon>Triticum</taxon>
    </lineage>
</organism>
<reference evidence="3" key="1">
    <citation type="journal article" date="2013" name="Nature">
        <title>Draft genome of the wheat A-genome progenitor Triticum urartu.</title>
        <authorList>
            <person name="Ling H.Q."/>
            <person name="Zhao S."/>
            <person name="Liu D."/>
            <person name="Wang J."/>
            <person name="Sun H."/>
            <person name="Zhang C."/>
            <person name="Fan H."/>
            <person name="Li D."/>
            <person name="Dong L."/>
            <person name="Tao Y."/>
            <person name="Gao C."/>
            <person name="Wu H."/>
            <person name="Li Y."/>
            <person name="Cui Y."/>
            <person name="Guo X."/>
            <person name="Zheng S."/>
            <person name="Wang B."/>
            <person name="Yu K."/>
            <person name="Liang Q."/>
            <person name="Yang W."/>
            <person name="Lou X."/>
            <person name="Chen J."/>
            <person name="Feng M."/>
            <person name="Jian J."/>
            <person name="Zhang X."/>
            <person name="Luo G."/>
            <person name="Jiang Y."/>
            <person name="Liu J."/>
            <person name="Wang Z."/>
            <person name="Sha Y."/>
            <person name="Zhang B."/>
            <person name="Wu H."/>
            <person name="Tang D."/>
            <person name="Shen Q."/>
            <person name="Xue P."/>
            <person name="Zou S."/>
            <person name="Wang X."/>
            <person name="Liu X."/>
            <person name="Wang F."/>
            <person name="Yang Y."/>
            <person name="An X."/>
            <person name="Dong Z."/>
            <person name="Zhang K."/>
            <person name="Zhang X."/>
            <person name="Luo M.C."/>
            <person name="Dvorak J."/>
            <person name="Tong Y."/>
            <person name="Wang J."/>
            <person name="Yang H."/>
            <person name="Li Z."/>
            <person name="Wang D."/>
            <person name="Zhang A."/>
            <person name="Wang J."/>
        </authorList>
    </citation>
    <scope>NUCLEOTIDE SEQUENCE</scope>
    <source>
        <strain evidence="3">cv. G1812</strain>
    </source>
</reference>
<name>A0A8R7V4F2_TRIUA</name>
<dbReference type="Gramene" id="TuG1812G0700003637.01.T01">
    <property type="protein sequence ID" value="TuG1812G0700003637.01.T01.cds459349"/>
    <property type="gene ID" value="TuG1812G0700003637.01"/>
</dbReference>
<keyword evidence="3" id="KW-1185">Reference proteome</keyword>
<feature type="region of interest" description="Disordered" evidence="1">
    <location>
        <begin position="1"/>
        <end position="21"/>
    </location>
</feature>
<reference evidence="2" key="2">
    <citation type="submission" date="2018-03" db="EMBL/GenBank/DDBJ databases">
        <title>The Triticum urartu genome reveals the dynamic nature of wheat genome evolution.</title>
        <authorList>
            <person name="Ling H."/>
            <person name="Ma B."/>
            <person name="Shi X."/>
            <person name="Liu H."/>
            <person name="Dong L."/>
            <person name="Sun H."/>
            <person name="Cao Y."/>
            <person name="Gao Q."/>
            <person name="Zheng S."/>
            <person name="Li Y."/>
            <person name="Yu Y."/>
            <person name="Du H."/>
            <person name="Qi M."/>
            <person name="Li Y."/>
            <person name="Yu H."/>
            <person name="Cui Y."/>
            <person name="Wang N."/>
            <person name="Chen C."/>
            <person name="Wu H."/>
            <person name="Zhao Y."/>
            <person name="Zhang J."/>
            <person name="Li Y."/>
            <person name="Zhou W."/>
            <person name="Zhang B."/>
            <person name="Hu W."/>
            <person name="Eijk M."/>
            <person name="Tang J."/>
            <person name="Witsenboer H."/>
            <person name="Zhao S."/>
            <person name="Li Z."/>
            <person name="Zhang A."/>
            <person name="Wang D."/>
            <person name="Liang C."/>
        </authorList>
    </citation>
    <scope>NUCLEOTIDE SEQUENCE [LARGE SCALE GENOMIC DNA]</scope>
    <source>
        <strain evidence="2">cv. G1812</strain>
    </source>
</reference>
<evidence type="ECO:0000313" key="2">
    <source>
        <dbReference type="EnsemblPlants" id="TuG1812G0700003637.01.T01.cds459349"/>
    </source>
</evidence>
<evidence type="ECO:0000313" key="3">
    <source>
        <dbReference type="Proteomes" id="UP000015106"/>
    </source>
</evidence>
<proteinExistence type="predicted"/>
<dbReference type="AlphaFoldDB" id="A0A8R7V4F2"/>
<dbReference type="EnsemblPlants" id="TuG1812G0700003637.01.T01">
    <property type="protein sequence ID" value="TuG1812G0700003637.01.T01.cds459349"/>
    <property type="gene ID" value="TuG1812G0700003637.01"/>
</dbReference>
<reference evidence="2" key="3">
    <citation type="submission" date="2022-06" db="UniProtKB">
        <authorList>
            <consortium name="EnsemblPlants"/>
        </authorList>
    </citation>
    <scope>IDENTIFICATION</scope>
</reference>
<evidence type="ECO:0000256" key="1">
    <source>
        <dbReference type="SAM" id="MobiDB-lite"/>
    </source>
</evidence>
<sequence length="96" mass="10598">AKRAPQRVDPVTEPQTRASPNRLTAPCLFQRGPAVYAFGAKAQRTDRSTSPPAGLKPMVRAPRAPPFFSLSLLLGQRAVFRPIDVFFRSANLSFFL</sequence>
<dbReference type="Proteomes" id="UP000015106">
    <property type="component" value="Chromosome 7"/>
</dbReference>
<accession>A0A8R7V4F2</accession>